<evidence type="ECO:0000313" key="3">
    <source>
        <dbReference type="Proteomes" id="UP000321393"/>
    </source>
</evidence>
<name>A0A5A7UM29_CUCMM</name>
<comment type="caution">
    <text evidence="2">The sequence shown here is derived from an EMBL/GenBank/DDBJ whole genome shotgun (WGS) entry which is preliminary data.</text>
</comment>
<dbReference type="Proteomes" id="UP000321393">
    <property type="component" value="Unassembled WGS sequence"/>
</dbReference>
<dbReference type="AlphaFoldDB" id="A0A5A7UM29"/>
<gene>
    <name evidence="2" type="ORF">E6C27_scaffold24G002780</name>
</gene>
<feature type="region of interest" description="Disordered" evidence="1">
    <location>
        <begin position="83"/>
        <end position="144"/>
    </location>
</feature>
<proteinExistence type="predicted"/>
<protein>
    <submittedName>
        <fullName evidence="2">Uncharacterized protein</fullName>
    </submittedName>
</protein>
<organism evidence="2 3">
    <name type="scientific">Cucumis melo var. makuwa</name>
    <name type="common">Oriental melon</name>
    <dbReference type="NCBI Taxonomy" id="1194695"/>
    <lineage>
        <taxon>Eukaryota</taxon>
        <taxon>Viridiplantae</taxon>
        <taxon>Streptophyta</taxon>
        <taxon>Embryophyta</taxon>
        <taxon>Tracheophyta</taxon>
        <taxon>Spermatophyta</taxon>
        <taxon>Magnoliopsida</taxon>
        <taxon>eudicotyledons</taxon>
        <taxon>Gunneridae</taxon>
        <taxon>Pentapetalae</taxon>
        <taxon>rosids</taxon>
        <taxon>fabids</taxon>
        <taxon>Cucurbitales</taxon>
        <taxon>Cucurbitaceae</taxon>
        <taxon>Benincaseae</taxon>
        <taxon>Cucumis</taxon>
    </lineage>
</organism>
<sequence>MDEDPSSLKGALEEKVANRASHDVIPRITGWSYTYSPGLKVIKSQVFVSQIAFIQAIWPTEEEIAYLDRVFDIPSMEGYEDIHDVPFQDDDAPPVHPHDQHSLQLPAHPPSVSHNPQSTSKDTNNNEDYEEGGGEYRATNDNPEVDVVDSTVVLLLDVDQNNIEVGQEESMVPSKMSGSLLCL</sequence>
<evidence type="ECO:0000313" key="2">
    <source>
        <dbReference type="EMBL" id="KAA0054499.1"/>
    </source>
</evidence>
<accession>A0A5A7UM29</accession>
<feature type="compositionally biased region" description="Polar residues" evidence="1">
    <location>
        <begin position="112"/>
        <end position="123"/>
    </location>
</feature>
<reference evidence="2 3" key="1">
    <citation type="submission" date="2019-08" db="EMBL/GenBank/DDBJ databases">
        <title>Draft genome sequences of two oriental melons (Cucumis melo L. var makuwa).</title>
        <authorList>
            <person name="Kwon S.-Y."/>
        </authorList>
    </citation>
    <scope>NUCLEOTIDE SEQUENCE [LARGE SCALE GENOMIC DNA]</scope>
    <source>
        <strain evidence="3">cv. SW 3</strain>
        <tissue evidence="2">Leaf</tissue>
    </source>
</reference>
<dbReference type="EMBL" id="SSTE01008830">
    <property type="protein sequence ID" value="KAA0054499.1"/>
    <property type="molecule type" value="Genomic_DNA"/>
</dbReference>
<evidence type="ECO:0000256" key="1">
    <source>
        <dbReference type="SAM" id="MobiDB-lite"/>
    </source>
</evidence>